<dbReference type="GeneID" id="108675774"/>
<dbReference type="PANTHER" id="PTHR47331">
    <property type="entry name" value="PHD-TYPE DOMAIN-CONTAINING PROTEIN"/>
    <property type="match status" value="1"/>
</dbReference>
<feature type="region of interest" description="Disordered" evidence="1">
    <location>
        <begin position="563"/>
        <end position="584"/>
    </location>
</feature>
<dbReference type="KEGG" id="hazt:108675774"/>
<dbReference type="OrthoDB" id="7555193at2759"/>
<organism evidence="2 3">
    <name type="scientific">Hyalella azteca</name>
    <name type="common">Amphipod</name>
    <dbReference type="NCBI Taxonomy" id="294128"/>
    <lineage>
        <taxon>Eukaryota</taxon>
        <taxon>Metazoa</taxon>
        <taxon>Ecdysozoa</taxon>
        <taxon>Arthropoda</taxon>
        <taxon>Crustacea</taxon>
        <taxon>Multicrustacea</taxon>
        <taxon>Malacostraca</taxon>
        <taxon>Eumalacostraca</taxon>
        <taxon>Peracarida</taxon>
        <taxon>Amphipoda</taxon>
        <taxon>Senticaudata</taxon>
        <taxon>Talitrida</taxon>
        <taxon>Talitroidea</taxon>
        <taxon>Hyalellidae</taxon>
        <taxon>Hyalella</taxon>
    </lineage>
</organism>
<keyword evidence="2" id="KW-1185">Reference proteome</keyword>
<dbReference type="OMA" id="NCWINES"/>
<feature type="region of interest" description="Disordered" evidence="1">
    <location>
        <begin position="1"/>
        <end position="20"/>
    </location>
</feature>
<dbReference type="RefSeq" id="XP_018019290.1">
    <property type="nucleotide sequence ID" value="XM_018163801.1"/>
</dbReference>
<feature type="compositionally biased region" description="Basic and acidic residues" evidence="1">
    <location>
        <begin position="209"/>
        <end position="222"/>
    </location>
</feature>
<evidence type="ECO:0000256" key="1">
    <source>
        <dbReference type="SAM" id="MobiDB-lite"/>
    </source>
</evidence>
<sequence length="952" mass="107079">MTSAAKSDSTRTREFPSGPLGVVTRKKHEIEELLHSPETNIEKIKVLFNVYLVKVERLLEACNELREKEDCRQDGLEVWLEPILTDISQFRSNVEKLLVPSHDVKTTSDVRSHASRVSSSKASSSGASGSSVTSARVALAQQKAKLMAEKSSLKETIELEQEEMELQRKEQELQARIARERLILKQRMREAEIRKVELETEILEEELKNVEGGERSHHESSRLETSAVHALPADPPKQGQSPAGDLLAVALAKQNELTQLLAESHERAVLPKRQLDVFDGSDLTVFKTFLTAFENLFEKSCTNDSDKLAYLGQYTAGKARKLVDSCNHYDAPAGYKKAKLLLKEEYGNELKNAYSFLNILNDWPSIDYDNSDALDELSLFLTKCSNYMSNMSSLNHLNSPKEIMNIITKLPYKLRERWRTYTYRLTKNAENVTFQHLVTFVQEESAILKQPIFSDIKGYAEKKANTGSGALKKLSLSTKAAKVIDENPEASQIMCPCCKKNNHHLANCFFLKKKPTAEKMNIVQKLGLCFGCLRANHLSKNCRNRLTCAKCGRQHPTVLHETVESNGPVQRSNGSLPSASDVGSAETRHQGFSFATGAGACPGVKVRCPVIPAKISLDNNIKIVVNVALDPFSTNCWINESLIEKLGAKTVNQDLYLTTMACKNLKTPALILNNLKICDLDETVTATVPVLYSKPEGDWPFSKEDLPRREDLEGLPFLDSIPFRFLDEEVSVLIGMDMPGLLKTLQTVSREWNEPFASRHWLGWALNGPISPKTRKVSVHLTKINFKENKINENFKEMFQDYDTTGESAVCNSVEDDMFLEIVTANSKIDDDNHYVIDLPLKTNAKFPNNRDKALKRFKRIEKKFTRNKNYFAEYSALTNEHPLKFNDKEFSTLMCEVAAILNNRPLTPVSDNPDDLKALTPYHLLLLNAGPGDLVLVSDNQLPRNQWPLGA</sequence>
<protein>
    <submittedName>
        <fullName evidence="3">Uncharacterized protein LOC108675774</fullName>
    </submittedName>
</protein>
<feature type="region of interest" description="Disordered" evidence="1">
    <location>
        <begin position="108"/>
        <end position="133"/>
    </location>
</feature>
<dbReference type="AlphaFoldDB" id="A0A8B7NZZ9"/>
<gene>
    <name evidence="3" type="primary">LOC108675774</name>
</gene>
<dbReference type="Proteomes" id="UP000694843">
    <property type="component" value="Unplaced"/>
</dbReference>
<feature type="compositionally biased region" description="Polar residues" evidence="1">
    <location>
        <begin position="564"/>
        <end position="578"/>
    </location>
</feature>
<evidence type="ECO:0000313" key="3">
    <source>
        <dbReference type="RefSeq" id="XP_018019290.1"/>
    </source>
</evidence>
<accession>A0A8B7NZZ9</accession>
<reference evidence="3" key="1">
    <citation type="submission" date="2025-08" db="UniProtKB">
        <authorList>
            <consortium name="RefSeq"/>
        </authorList>
    </citation>
    <scope>IDENTIFICATION</scope>
    <source>
        <tissue evidence="3">Whole organism</tissue>
    </source>
</reference>
<feature type="region of interest" description="Disordered" evidence="1">
    <location>
        <begin position="209"/>
        <end position="241"/>
    </location>
</feature>
<feature type="compositionally biased region" description="Low complexity" evidence="1">
    <location>
        <begin position="115"/>
        <end position="133"/>
    </location>
</feature>
<dbReference type="PANTHER" id="PTHR47331:SF1">
    <property type="entry name" value="GAG-LIKE PROTEIN"/>
    <property type="match status" value="1"/>
</dbReference>
<proteinExistence type="predicted"/>
<evidence type="ECO:0000313" key="2">
    <source>
        <dbReference type="Proteomes" id="UP000694843"/>
    </source>
</evidence>
<name>A0A8B7NZZ9_HYAAZ</name>